<organism evidence="2 3">
    <name type="scientific">Pseudonocardia eucalypti</name>
    <dbReference type="NCBI Taxonomy" id="648755"/>
    <lineage>
        <taxon>Bacteria</taxon>
        <taxon>Bacillati</taxon>
        <taxon>Actinomycetota</taxon>
        <taxon>Actinomycetes</taxon>
        <taxon>Pseudonocardiales</taxon>
        <taxon>Pseudonocardiaceae</taxon>
        <taxon>Pseudonocardia</taxon>
    </lineage>
</organism>
<gene>
    <name evidence="2" type="ORF">GCM10023321_42090</name>
</gene>
<dbReference type="EMBL" id="BAABJP010000020">
    <property type="protein sequence ID" value="GAA5160065.1"/>
    <property type="molecule type" value="Genomic_DNA"/>
</dbReference>
<evidence type="ECO:0000313" key="2">
    <source>
        <dbReference type="EMBL" id="GAA5160065.1"/>
    </source>
</evidence>
<dbReference type="Proteomes" id="UP001428817">
    <property type="component" value="Unassembled WGS sequence"/>
</dbReference>
<evidence type="ECO:0008006" key="4">
    <source>
        <dbReference type="Google" id="ProtNLM"/>
    </source>
</evidence>
<feature type="chain" id="PRO_5046377914" description="DUF11 domain-containing protein" evidence="1">
    <location>
        <begin position="21"/>
        <end position="160"/>
    </location>
</feature>
<sequence length="160" mass="16424">MVTVAAAALALGVSTGVADAAGLPTLRSTLATPQPVAPGMGGTLNYEITNLGATPTEGVLMNVSLPKHVKLPADRHCQRTGANPQGGDLISCNFSDELGKLAPGQTRRAATPFTVAPDAPAHADLGRIGVLVVPLKAGKPAEDWRNLTGRNTAWTNIKTN</sequence>
<protein>
    <recommendedName>
        <fullName evidence="4">DUF11 domain-containing protein</fullName>
    </recommendedName>
</protein>
<proteinExistence type="predicted"/>
<keyword evidence="3" id="KW-1185">Reference proteome</keyword>
<keyword evidence="1" id="KW-0732">Signal</keyword>
<feature type="signal peptide" evidence="1">
    <location>
        <begin position="1"/>
        <end position="20"/>
    </location>
</feature>
<evidence type="ECO:0000256" key="1">
    <source>
        <dbReference type="SAM" id="SignalP"/>
    </source>
</evidence>
<accession>A0ABP9QDG0</accession>
<reference evidence="3" key="1">
    <citation type="journal article" date="2019" name="Int. J. Syst. Evol. Microbiol.">
        <title>The Global Catalogue of Microorganisms (GCM) 10K type strain sequencing project: providing services to taxonomists for standard genome sequencing and annotation.</title>
        <authorList>
            <consortium name="The Broad Institute Genomics Platform"/>
            <consortium name="The Broad Institute Genome Sequencing Center for Infectious Disease"/>
            <person name="Wu L."/>
            <person name="Ma J."/>
        </authorList>
    </citation>
    <scope>NUCLEOTIDE SEQUENCE [LARGE SCALE GENOMIC DNA]</scope>
    <source>
        <strain evidence="3">JCM 18303</strain>
    </source>
</reference>
<evidence type="ECO:0000313" key="3">
    <source>
        <dbReference type="Proteomes" id="UP001428817"/>
    </source>
</evidence>
<name>A0ABP9QDG0_9PSEU</name>
<comment type="caution">
    <text evidence="2">The sequence shown here is derived from an EMBL/GenBank/DDBJ whole genome shotgun (WGS) entry which is preliminary data.</text>
</comment>